<feature type="domain" description="G-protein coupled receptors family 1 profile" evidence="6">
    <location>
        <begin position="44"/>
        <end position="317"/>
    </location>
</feature>
<feature type="transmembrane region" description="Helical" evidence="5">
    <location>
        <begin position="64"/>
        <end position="88"/>
    </location>
</feature>
<feature type="transmembrane region" description="Helical" evidence="5">
    <location>
        <begin position="298"/>
        <end position="317"/>
    </location>
</feature>
<keyword evidence="3 5" id="KW-1133">Transmembrane helix</keyword>
<dbReference type="Gene3D" id="1.20.1070.10">
    <property type="entry name" value="Rhodopsin 7-helix transmembrane proteins"/>
    <property type="match status" value="1"/>
</dbReference>
<feature type="transmembrane region" description="Helical" evidence="5">
    <location>
        <begin position="147"/>
        <end position="169"/>
    </location>
</feature>
<name>A0A914UKK1_9BILA</name>
<evidence type="ECO:0000256" key="4">
    <source>
        <dbReference type="ARBA" id="ARBA00023136"/>
    </source>
</evidence>
<keyword evidence="4 5" id="KW-0472">Membrane</keyword>
<reference evidence="8" key="1">
    <citation type="submission" date="2022-11" db="UniProtKB">
        <authorList>
            <consortium name="WormBaseParasite"/>
        </authorList>
    </citation>
    <scope>IDENTIFICATION</scope>
</reference>
<evidence type="ECO:0000259" key="6">
    <source>
        <dbReference type="PROSITE" id="PS50262"/>
    </source>
</evidence>
<dbReference type="PANTHER" id="PTHR47760">
    <property type="entry name" value="G-PROTEIN COUPLED RECEPTOR B0563.6-LIKE PROTEIN-RELATED"/>
    <property type="match status" value="1"/>
</dbReference>
<feature type="transmembrane region" description="Helical" evidence="5">
    <location>
        <begin position="108"/>
        <end position="126"/>
    </location>
</feature>
<proteinExistence type="predicted"/>
<dbReference type="PANTHER" id="PTHR47760:SF1">
    <property type="entry name" value="G-PROTEIN COUPLED RECEPTORS FAMILY 1 PROFILE DOMAIN-CONTAINING PROTEIN"/>
    <property type="match status" value="1"/>
</dbReference>
<organism evidence="7 8">
    <name type="scientific">Plectus sambesii</name>
    <dbReference type="NCBI Taxonomy" id="2011161"/>
    <lineage>
        <taxon>Eukaryota</taxon>
        <taxon>Metazoa</taxon>
        <taxon>Ecdysozoa</taxon>
        <taxon>Nematoda</taxon>
        <taxon>Chromadorea</taxon>
        <taxon>Plectida</taxon>
        <taxon>Plectina</taxon>
        <taxon>Plectoidea</taxon>
        <taxon>Plectidae</taxon>
        <taxon>Plectus</taxon>
    </lineage>
</organism>
<dbReference type="InterPro" id="IPR053093">
    <property type="entry name" value="GPCR-like"/>
</dbReference>
<protein>
    <submittedName>
        <fullName evidence="8">G-protein coupled receptors family 1 profile domain-containing protein</fullName>
    </submittedName>
</protein>
<feature type="transmembrane region" description="Helical" evidence="5">
    <location>
        <begin position="247"/>
        <end position="267"/>
    </location>
</feature>
<evidence type="ECO:0000313" key="7">
    <source>
        <dbReference type="Proteomes" id="UP000887566"/>
    </source>
</evidence>
<evidence type="ECO:0000256" key="2">
    <source>
        <dbReference type="ARBA" id="ARBA00022692"/>
    </source>
</evidence>
<dbReference type="WBParaSite" id="PSAMB.scaffold107size78742.g2025.t1">
    <property type="protein sequence ID" value="PSAMB.scaffold107size78742.g2025.t1"/>
    <property type="gene ID" value="PSAMB.scaffold107size78742.g2025"/>
</dbReference>
<keyword evidence="2 5" id="KW-0812">Transmembrane</keyword>
<evidence type="ECO:0000256" key="5">
    <source>
        <dbReference type="SAM" id="Phobius"/>
    </source>
</evidence>
<accession>A0A914UKK1</accession>
<keyword evidence="7" id="KW-1185">Reference proteome</keyword>
<comment type="subcellular location">
    <subcellularLocation>
        <location evidence="1">Membrane</location>
    </subcellularLocation>
</comment>
<dbReference type="AlphaFoldDB" id="A0A914UKK1"/>
<dbReference type="Proteomes" id="UP000887566">
    <property type="component" value="Unplaced"/>
</dbReference>
<evidence type="ECO:0000313" key="8">
    <source>
        <dbReference type="WBParaSite" id="PSAMB.scaffold107size78742.g2025.t1"/>
    </source>
</evidence>
<dbReference type="PROSITE" id="PS50262">
    <property type="entry name" value="G_PROTEIN_RECEP_F1_2"/>
    <property type="match status" value="1"/>
</dbReference>
<evidence type="ECO:0000256" key="1">
    <source>
        <dbReference type="ARBA" id="ARBA00004370"/>
    </source>
</evidence>
<evidence type="ECO:0000256" key="3">
    <source>
        <dbReference type="ARBA" id="ARBA00022989"/>
    </source>
</evidence>
<feature type="transmembrane region" description="Helical" evidence="5">
    <location>
        <begin position="193"/>
        <end position="216"/>
    </location>
</feature>
<sequence>MVECYNRNASAIVNSSQIDLSLAQIDDVLNRFVLPAELLAGFVLQLLNLWVLQGSKIRSSTYTVYLRGLSVTYLITILFTATSILRKAKLVDPHIYLVMLYHAHFERYFQNALLFSGNLIVAALAAESLRGMLSPFSSLHATSNLRGMIILALCYSITLVVLSPVPFIGRVEGPLDDGSFCIERMQLLSTVRYAIAGVFEVALLLIILVLNAFLFVEYRRIVRRHRRGVLEMTMSTCRSLTSNGRKAILICLASVTAYSISNMPSAFKEALYLIRELTGDERLKQLLDGVVGTVLRQLANVALLFNFSLSVLIPYFMSAQYKNRVNRCLRRLRRRLLSLESDKVLDKSLVPRPSMTARPSGQLSGATPVDEREAVDWSLSLLVTIETDVVSATSLLTPTTRLRRMQEAAPPIGNPISLPLTRRN</sequence>
<dbReference type="InterPro" id="IPR017452">
    <property type="entry name" value="GPCR_Rhodpsn_7TM"/>
</dbReference>
<dbReference type="GO" id="GO:0016020">
    <property type="term" value="C:membrane"/>
    <property type="evidence" value="ECO:0007669"/>
    <property type="project" value="UniProtKB-SubCell"/>
</dbReference>
<dbReference type="SUPFAM" id="SSF81321">
    <property type="entry name" value="Family A G protein-coupled receptor-like"/>
    <property type="match status" value="1"/>
</dbReference>